<comment type="similarity">
    <text evidence="1">Belongs to the CDC123 family.</text>
</comment>
<keyword evidence="4" id="KW-1185">Reference proteome</keyword>
<dbReference type="Pfam" id="PF07065">
    <property type="entry name" value="D123"/>
    <property type="match status" value="1"/>
</dbReference>
<reference evidence="3 4" key="1">
    <citation type="submission" date="2014-04" db="EMBL/GenBank/DDBJ databases">
        <title>Evolutionary Origins and Diversification of the Mycorrhizal Mutualists.</title>
        <authorList>
            <consortium name="DOE Joint Genome Institute"/>
            <consortium name="Mycorrhizal Genomics Consortium"/>
            <person name="Kohler A."/>
            <person name="Kuo A."/>
            <person name="Nagy L.G."/>
            <person name="Floudas D."/>
            <person name="Copeland A."/>
            <person name="Barry K.W."/>
            <person name="Cichocki N."/>
            <person name="Veneault-Fourrey C."/>
            <person name="LaButti K."/>
            <person name="Lindquist E.A."/>
            <person name="Lipzen A."/>
            <person name="Lundell T."/>
            <person name="Morin E."/>
            <person name="Murat C."/>
            <person name="Riley R."/>
            <person name="Ohm R."/>
            <person name="Sun H."/>
            <person name="Tunlid A."/>
            <person name="Henrissat B."/>
            <person name="Grigoriev I.V."/>
            <person name="Hibbett D.S."/>
            <person name="Martin F."/>
        </authorList>
    </citation>
    <scope>NUCLEOTIDE SEQUENCE [LARGE SCALE GENOMIC DNA]</scope>
    <source>
        <strain evidence="3 4">MD-312</strain>
    </source>
</reference>
<dbReference type="AlphaFoldDB" id="A0A0C9VWZ8"/>
<dbReference type="Proteomes" id="UP000053820">
    <property type="component" value="Unassembled WGS sequence"/>
</dbReference>
<evidence type="ECO:0000256" key="1">
    <source>
        <dbReference type="ARBA" id="ARBA00011047"/>
    </source>
</evidence>
<gene>
    <name evidence="3" type="ORF">HYDPIDRAFT_135933</name>
</gene>
<evidence type="ECO:0000313" key="4">
    <source>
        <dbReference type="Proteomes" id="UP000053820"/>
    </source>
</evidence>
<proteinExistence type="inferred from homology"/>
<evidence type="ECO:0000313" key="3">
    <source>
        <dbReference type="EMBL" id="KIJ62710.1"/>
    </source>
</evidence>
<protein>
    <submittedName>
        <fullName evidence="3">Uncharacterized protein</fullName>
    </submittedName>
</protein>
<dbReference type="PANTHER" id="PTHR15323:SF6">
    <property type="entry name" value="CELL DIVISION CYCLE PROTEIN 123 HOMOLOG"/>
    <property type="match status" value="1"/>
</dbReference>
<dbReference type="InterPro" id="IPR009772">
    <property type="entry name" value="CDC123"/>
</dbReference>
<dbReference type="HOGENOM" id="CLU_034402_2_0_1"/>
<dbReference type="GO" id="GO:0005737">
    <property type="term" value="C:cytoplasm"/>
    <property type="evidence" value="ECO:0007669"/>
    <property type="project" value="TreeGrafter"/>
</dbReference>
<accession>A0A0C9VWZ8</accession>
<sequence length="360" mass="40758">MISPSPSQDDGPSSSNFPLLTPSYILGFQFSTWFPSFAPVSLKSTVIKPLDESFRSYLESDGVFVPEGSENVPAENTLSDDESDHSSDSEPPEQRFSFPELDASIRNAIQKHGAVFPKLNFSSPKDASWILPASSPLKCTSPADVYLLLKSSDFITHDLSTKHVFEGCGTDNMPQYELELVLRKWYPVDKSREVRCFVRNGKLLGICQRDTNFYDFMVDPATQRKVRETVRQFWEENIRPKWTFTQADYVFDLLLTRDLTRGHVLDFNPYAPRTDALLFTYEELSALLAKAEEPGPPLDILPEIRVIDSALHPAATRNAPAHQHNMVPMEALSLSEGRGIAEFTEIWKDEVKRAMQEEDE</sequence>
<dbReference type="PANTHER" id="PTHR15323">
    <property type="entry name" value="D123 PROTEIN"/>
    <property type="match status" value="1"/>
</dbReference>
<evidence type="ECO:0000256" key="2">
    <source>
        <dbReference type="SAM" id="MobiDB-lite"/>
    </source>
</evidence>
<dbReference type="EMBL" id="KN839854">
    <property type="protein sequence ID" value="KIJ62710.1"/>
    <property type="molecule type" value="Genomic_DNA"/>
</dbReference>
<organism evidence="3 4">
    <name type="scientific">Hydnomerulius pinastri MD-312</name>
    <dbReference type="NCBI Taxonomy" id="994086"/>
    <lineage>
        <taxon>Eukaryota</taxon>
        <taxon>Fungi</taxon>
        <taxon>Dikarya</taxon>
        <taxon>Basidiomycota</taxon>
        <taxon>Agaricomycotina</taxon>
        <taxon>Agaricomycetes</taxon>
        <taxon>Agaricomycetidae</taxon>
        <taxon>Boletales</taxon>
        <taxon>Boletales incertae sedis</taxon>
        <taxon>Leucogyrophana</taxon>
    </lineage>
</organism>
<dbReference type="OrthoDB" id="360540at2759"/>
<name>A0A0C9VWZ8_9AGAM</name>
<feature type="region of interest" description="Disordered" evidence="2">
    <location>
        <begin position="65"/>
        <end position="96"/>
    </location>
</feature>